<keyword evidence="10" id="KW-1185">Reference proteome</keyword>
<protein>
    <submittedName>
        <fullName evidence="9">Cell division protein FtsQ</fullName>
    </submittedName>
</protein>
<comment type="caution">
    <text evidence="9">The sequence shown here is derived from an EMBL/GenBank/DDBJ whole genome shotgun (WGS) entry which is preliminary data.</text>
</comment>
<dbReference type="PANTHER" id="PTHR37820">
    <property type="entry name" value="CELL DIVISION PROTEIN DIVIB"/>
    <property type="match status" value="1"/>
</dbReference>
<dbReference type="Pfam" id="PF08478">
    <property type="entry name" value="POTRA_1"/>
    <property type="match status" value="1"/>
</dbReference>
<keyword evidence="5" id="KW-1133">Transmembrane helix</keyword>
<dbReference type="InterPro" id="IPR013685">
    <property type="entry name" value="POTRA_FtsQ_type"/>
</dbReference>
<proteinExistence type="predicted"/>
<evidence type="ECO:0000256" key="5">
    <source>
        <dbReference type="ARBA" id="ARBA00022989"/>
    </source>
</evidence>
<evidence type="ECO:0000256" key="7">
    <source>
        <dbReference type="ARBA" id="ARBA00023306"/>
    </source>
</evidence>
<accession>A0A417XXS5</accession>
<evidence type="ECO:0000313" key="9">
    <source>
        <dbReference type="EMBL" id="RHW25176.1"/>
    </source>
</evidence>
<dbReference type="GO" id="GO:0051301">
    <property type="term" value="P:cell division"/>
    <property type="evidence" value="ECO:0007669"/>
    <property type="project" value="UniProtKB-KW"/>
</dbReference>
<reference evidence="9 10" key="1">
    <citation type="submission" date="2018-09" db="EMBL/GenBank/DDBJ databases">
        <title>Genome sequencing of Nocardioides immobilis CCTCC AB 2017083 for comparison to Nocardioides silvaticus.</title>
        <authorList>
            <person name="Li C."/>
            <person name="Wang G."/>
        </authorList>
    </citation>
    <scope>NUCLEOTIDE SEQUENCE [LARGE SCALE GENOMIC DNA]</scope>
    <source>
        <strain evidence="9 10">CCTCC AB 2017083</strain>
    </source>
</reference>
<dbReference type="PROSITE" id="PS51779">
    <property type="entry name" value="POTRA"/>
    <property type="match status" value="1"/>
</dbReference>
<dbReference type="OrthoDB" id="9790760at2"/>
<evidence type="ECO:0000256" key="1">
    <source>
        <dbReference type="ARBA" id="ARBA00004370"/>
    </source>
</evidence>
<keyword evidence="2" id="KW-1003">Cell membrane</keyword>
<dbReference type="RefSeq" id="WP_118927224.1">
    <property type="nucleotide sequence ID" value="NZ_QXGH01000026.1"/>
</dbReference>
<evidence type="ECO:0000256" key="6">
    <source>
        <dbReference type="ARBA" id="ARBA00023136"/>
    </source>
</evidence>
<feature type="domain" description="POTRA" evidence="8">
    <location>
        <begin position="52"/>
        <end position="121"/>
    </location>
</feature>
<evidence type="ECO:0000259" key="8">
    <source>
        <dbReference type="PROSITE" id="PS51779"/>
    </source>
</evidence>
<evidence type="ECO:0000256" key="2">
    <source>
        <dbReference type="ARBA" id="ARBA00022475"/>
    </source>
</evidence>
<keyword evidence="7" id="KW-0131">Cell cycle</keyword>
<keyword evidence="6" id="KW-0472">Membrane</keyword>
<dbReference type="EMBL" id="QXGH01000026">
    <property type="protein sequence ID" value="RHW25176.1"/>
    <property type="molecule type" value="Genomic_DNA"/>
</dbReference>
<keyword evidence="4" id="KW-0812">Transmembrane</keyword>
<keyword evidence="3 9" id="KW-0132">Cell division</keyword>
<dbReference type="PANTHER" id="PTHR37820:SF1">
    <property type="entry name" value="CELL DIVISION PROTEIN FTSQ"/>
    <property type="match status" value="1"/>
</dbReference>
<organism evidence="9 10">
    <name type="scientific">Nocardioides immobilis</name>
    <dbReference type="NCBI Taxonomy" id="2049295"/>
    <lineage>
        <taxon>Bacteria</taxon>
        <taxon>Bacillati</taxon>
        <taxon>Actinomycetota</taxon>
        <taxon>Actinomycetes</taxon>
        <taxon>Propionibacteriales</taxon>
        <taxon>Nocardioidaceae</taxon>
        <taxon>Nocardioides</taxon>
    </lineage>
</organism>
<dbReference type="InterPro" id="IPR050487">
    <property type="entry name" value="FtsQ_DivIB"/>
</dbReference>
<evidence type="ECO:0000256" key="4">
    <source>
        <dbReference type="ARBA" id="ARBA00022692"/>
    </source>
</evidence>
<dbReference type="Gene3D" id="3.10.20.310">
    <property type="entry name" value="membrane protein fhac"/>
    <property type="match status" value="1"/>
</dbReference>
<dbReference type="GO" id="GO:0005886">
    <property type="term" value="C:plasma membrane"/>
    <property type="evidence" value="ECO:0007669"/>
    <property type="project" value="TreeGrafter"/>
</dbReference>
<evidence type="ECO:0000256" key="3">
    <source>
        <dbReference type="ARBA" id="ARBA00022618"/>
    </source>
</evidence>
<evidence type="ECO:0000313" key="10">
    <source>
        <dbReference type="Proteomes" id="UP000283644"/>
    </source>
</evidence>
<gene>
    <name evidence="9" type="ORF">D0Z08_21015</name>
</gene>
<dbReference type="InterPro" id="IPR034746">
    <property type="entry name" value="POTRA"/>
</dbReference>
<dbReference type="Proteomes" id="UP000283644">
    <property type="component" value="Unassembled WGS sequence"/>
</dbReference>
<dbReference type="AlphaFoldDB" id="A0A417XXS5"/>
<name>A0A417XXS5_9ACTN</name>
<sequence>MAERAAQDRTRRRFARRQWARRWLVWRRVLVGVLLVASVAFAIYGIYFSPWLRVEGAEVTGTSQLTETEVLAAAEVPTGDALARVDLAEIEAQVEGRLTAVKAVDASRQWPRDIRIEVEEWQPLAVVTEGSGYVFLAEGGDTFTFDRMPQQPPASLPQVVVGSRADRFALEEAAAVVAALDEEVTRLVDHIRVESADEILLQLGEGRTVTWGSSDESDQKAEVLLTLLEARPDATSYDVSVPGLPATK</sequence>
<comment type="subcellular location">
    <subcellularLocation>
        <location evidence="1">Membrane</location>
    </subcellularLocation>
</comment>